<comment type="subcellular location">
    <subcellularLocation>
        <location evidence="2">Cell membrane</location>
        <topology evidence="2">Multi-pass membrane protein</topology>
    </subcellularLocation>
</comment>
<name>A0ABR6Z057_9FIRM</name>
<keyword evidence="9" id="KW-0418">Kinase</keyword>
<dbReference type="CDD" id="cd06225">
    <property type="entry name" value="HAMP"/>
    <property type="match status" value="1"/>
</dbReference>
<dbReference type="Pfam" id="PF00512">
    <property type="entry name" value="HisKA"/>
    <property type="match status" value="1"/>
</dbReference>
<evidence type="ECO:0000256" key="8">
    <source>
        <dbReference type="ARBA" id="ARBA00022741"/>
    </source>
</evidence>
<keyword evidence="8" id="KW-0547">Nucleotide-binding</keyword>
<feature type="domain" description="HAMP" evidence="16">
    <location>
        <begin position="183"/>
        <end position="235"/>
    </location>
</feature>
<keyword evidence="7 14" id="KW-0812">Transmembrane</keyword>
<protein>
    <recommendedName>
        <fullName evidence="3">histidine kinase</fullName>
        <ecNumber evidence="3">2.7.13.3</ecNumber>
    </recommendedName>
</protein>
<dbReference type="InterPro" id="IPR036890">
    <property type="entry name" value="HATPase_C_sf"/>
</dbReference>
<evidence type="ECO:0000256" key="5">
    <source>
        <dbReference type="ARBA" id="ARBA00022553"/>
    </source>
</evidence>
<evidence type="ECO:0000313" key="17">
    <source>
        <dbReference type="EMBL" id="MBC3900882.1"/>
    </source>
</evidence>
<dbReference type="SUPFAM" id="SSF158472">
    <property type="entry name" value="HAMP domain-like"/>
    <property type="match status" value="1"/>
</dbReference>
<dbReference type="Gene3D" id="6.10.340.10">
    <property type="match status" value="1"/>
</dbReference>
<dbReference type="Gene3D" id="3.30.565.10">
    <property type="entry name" value="Histidine kinase-like ATPase, C-terminal domain"/>
    <property type="match status" value="1"/>
</dbReference>
<evidence type="ECO:0000256" key="1">
    <source>
        <dbReference type="ARBA" id="ARBA00000085"/>
    </source>
</evidence>
<dbReference type="SUPFAM" id="SSF47384">
    <property type="entry name" value="Homodimeric domain of signal transducing histidine kinase"/>
    <property type="match status" value="1"/>
</dbReference>
<evidence type="ECO:0000313" key="18">
    <source>
        <dbReference type="Proteomes" id="UP000622405"/>
    </source>
</evidence>
<evidence type="ECO:0000256" key="7">
    <source>
        <dbReference type="ARBA" id="ARBA00022692"/>
    </source>
</evidence>
<feature type="transmembrane region" description="Helical" evidence="14">
    <location>
        <begin position="155"/>
        <end position="177"/>
    </location>
</feature>
<feature type="domain" description="Histidine kinase" evidence="15">
    <location>
        <begin position="250"/>
        <end position="467"/>
    </location>
</feature>
<dbReference type="PROSITE" id="PS50885">
    <property type="entry name" value="HAMP"/>
    <property type="match status" value="1"/>
</dbReference>
<evidence type="ECO:0000256" key="12">
    <source>
        <dbReference type="ARBA" id="ARBA00023012"/>
    </source>
</evidence>
<dbReference type="InterPro" id="IPR005467">
    <property type="entry name" value="His_kinase_dom"/>
</dbReference>
<dbReference type="SUPFAM" id="SSF55874">
    <property type="entry name" value="ATPase domain of HSP90 chaperone/DNA topoisomerase II/histidine kinase"/>
    <property type="match status" value="1"/>
</dbReference>
<keyword evidence="4" id="KW-1003">Cell membrane</keyword>
<keyword evidence="11 14" id="KW-1133">Transmembrane helix</keyword>
<dbReference type="CDD" id="cd00075">
    <property type="entry name" value="HATPase"/>
    <property type="match status" value="1"/>
</dbReference>
<reference evidence="17 18" key="1">
    <citation type="journal article" date="2020" name="mSystems">
        <title>Defining Genomic and Predicted Metabolic Features of the Acetobacterium Genus.</title>
        <authorList>
            <person name="Ross D.E."/>
            <person name="Marshall C.W."/>
            <person name="Gulliver D."/>
            <person name="May H.D."/>
            <person name="Norman R.S."/>
        </authorList>
    </citation>
    <scope>NUCLEOTIDE SEQUENCE [LARGE SCALE GENOMIC DNA]</scope>
    <source>
        <strain evidence="17 18">DSM 4132</strain>
    </source>
</reference>
<dbReference type="Pfam" id="PF00672">
    <property type="entry name" value="HAMP"/>
    <property type="match status" value="1"/>
</dbReference>
<dbReference type="EC" id="2.7.13.3" evidence="3"/>
<feature type="transmembrane region" description="Helical" evidence="14">
    <location>
        <begin position="12"/>
        <end position="34"/>
    </location>
</feature>
<dbReference type="InterPro" id="IPR004358">
    <property type="entry name" value="Sig_transdc_His_kin-like_C"/>
</dbReference>
<keyword evidence="10" id="KW-0067">ATP-binding</keyword>
<dbReference type="PANTHER" id="PTHR45528">
    <property type="entry name" value="SENSOR HISTIDINE KINASE CPXA"/>
    <property type="match status" value="1"/>
</dbReference>
<dbReference type="PANTHER" id="PTHR45528:SF1">
    <property type="entry name" value="SENSOR HISTIDINE KINASE CPXA"/>
    <property type="match status" value="1"/>
</dbReference>
<comment type="catalytic activity">
    <reaction evidence="1">
        <text>ATP + protein L-histidine = ADP + protein N-phospho-L-histidine.</text>
        <dbReference type="EC" id="2.7.13.3"/>
    </reaction>
</comment>
<organism evidence="17 18">
    <name type="scientific">Acetobacterium malicum</name>
    <dbReference type="NCBI Taxonomy" id="52692"/>
    <lineage>
        <taxon>Bacteria</taxon>
        <taxon>Bacillati</taxon>
        <taxon>Bacillota</taxon>
        <taxon>Clostridia</taxon>
        <taxon>Eubacteriales</taxon>
        <taxon>Eubacteriaceae</taxon>
        <taxon>Acetobacterium</taxon>
    </lineage>
</organism>
<proteinExistence type="predicted"/>
<evidence type="ECO:0000259" key="15">
    <source>
        <dbReference type="PROSITE" id="PS50109"/>
    </source>
</evidence>
<keyword evidence="6" id="KW-0808">Transferase</keyword>
<evidence type="ECO:0000256" key="13">
    <source>
        <dbReference type="ARBA" id="ARBA00023136"/>
    </source>
</evidence>
<dbReference type="Gene3D" id="1.10.287.130">
    <property type="match status" value="1"/>
</dbReference>
<dbReference type="InterPro" id="IPR050398">
    <property type="entry name" value="HssS/ArlS-like"/>
</dbReference>
<evidence type="ECO:0000256" key="14">
    <source>
        <dbReference type="SAM" id="Phobius"/>
    </source>
</evidence>
<dbReference type="SMART" id="SM00387">
    <property type="entry name" value="HATPase_c"/>
    <property type="match status" value="1"/>
</dbReference>
<comment type="caution">
    <text evidence="17">The sequence shown here is derived from an EMBL/GenBank/DDBJ whole genome shotgun (WGS) entry which is preliminary data.</text>
</comment>
<keyword evidence="13 14" id="KW-0472">Membrane</keyword>
<dbReference type="Proteomes" id="UP000622405">
    <property type="component" value="Unassembled WGS sequence"/>
</dbReference>
<evidence type="ECO:0000256" key="11">
    <source>
        <dbReference type="ARBA" id="ARBA00022989"/>
    </source>
</evidence>
<gene>
    <name evidence="17" type="ORF">GH811_14800</name>
</gene>
<keyword evidence="5" id="KW-0597">Phosphoprotein</keyword>
<evidence type="ECO:0000256" key="2">
    <source>
        <dbReference type="ARBA" id="ARBA00004651"/>
    </source>
</evidence>
<keyword evidence="18" id="KW-1185">Reference proteome</keyword>
<dbReference type="PRINTS" id="PR00344">
    <property type="entry name" value="BCTRLSENSOR"/>
</dbReference>
<evidence type="ECO:0000256" key="10">
    <source>
        <dbReference type="ARBA" id="ARBA00022840"/>
    </source>
</evidence>
<dbReference type="InterPro" id="IPR003660">
    <property type="entry name" value="HAMP_dom"/>
</dbReference>
<evidence type="ECO:0000256" key="4">
    <source>
        <dbReference type="ARBA" id="ARBA00022475"/>
    </source>
</evidence>
<sequence>MKKRIQNRFVADYILMFLISTLIGVFAVTLLSFASDVISKNLVNHNYTAAKIMTDDLSVMDVEPVLENGGGVQVVTKNYEVILSQGINNLPEMLNPETFTDFLTASHAKGNPYSYSIAYNPRAEFWLVVTFPTSIRIDFAIVHNPDFSSVDTQGVAGVILAIILFYLILLGISTVIYSKLTSLSIINPLKKLCSGASRLKAGDYTSRVDLNLDNEFGELETIFNEMADEIEKEIALRKQSEENRKKLILDISHDLKNPLASIMGYAELCLIKKEMTTEQLRTYLTTIYNNSSRANRLMSDLFELSKMEASDYILVREKLDFVEYLREQMGAAVAGLDGAGFFYEFELPDHEITATVDRQQMSRVFENLVDNAINHNPVGTRIDLTMLNHPELIEIRFKDNGVGIPVELSDLVFEPFVRGDPARSSENGGTGLGLAIVRKVMEAHGGSIKLAIENTVGSEFILLLPKS</sequence>
<evidence type="ECO:0000256" key="3">
    <source>
        <dbReference type="ARBA" id="ARBA00012438"/>
    </source>
</evidence>
<evidence type="ECO:0000259" key="16">
    <source>
        <dbReference type="PROSITE" id="PS50885"/>
    </source>
</evidence>
<dbReference type="EMBL" id="WJBE01000017">
    <property type="protein sequence ID" value="MBC3900882.1"/>
    <property type="molecule type" value="Genomic_DNA"/>
</dbReference>
<dbReference type="Pfam" id="PF02518">
    <property type="entry name" value="HATPase_c"/>
    <property type="match status" value="1"/>
</dbReference>
<dbReference type="PROSITE" id="PS50109">
    <property type="entry name" value="HIS_KIN"/>
    <property type="match status" value="1"/>
</dbReference>
<keyword evidence="12" id="KW-0902">Two-component regulatory system</keyword>
<dbReference type="InterPro" id="IPR036097">
    <property type="entry name" value="HisK_dim/P_sf"/>
</dbReference>
<dbReference type="RefSeq" id="WP_186895013.1">
    <property type="nucleotide sequence ID" value="NZ_WJBE01000017.1"/>
</dbReference>
<dbReference type="InterPro" id="IPR003594">
    <property type="entry name" value="HATPase_dom"/>
</dbReference>
<evidence type="ECO:0000256" key="6">
    <source>
        <dbReference type="ARBA" id="ARBA00022679"/>
    </source>
</evidence>
<dbReference type="InterPro" id="IPR003661">
    <property type="entry name" value="HisK_dim/P_dom"/>
</dbReference>
<accession>A0ABR6Z057</accession>
<evidence type="ECO:0000256" key="9">
    <source>
        <dbReference type="ARBA" id="ARBA00022777"/>
    </source>
</evidence>
<dbReference type="SMART" id="SM00304">
    <property type="entry name" value="HAMP"/>
    <property type="match status" value="1"/>
</dbReference>
<dbReference type="CDD" id="cd00082">
    <property type="entry name" value="HisKA"/>
    <property type="match status" value="1"/>
</dbReference>
<dbReference type="SMART" id="SM00388">
    <property type="entry name" value="HisKA"/>
    <property type="match status" value="1"/>
</dbReference>